<dbReference type="InterPro" id="IPR036812">
    <property type="entry name" value="NAD(P)_OxRdtase_dom_sf"/>
</dbReference>
<gene>
    <name evidence="3" type="ORF">HXX76_012272</name>
</gene>
<dbReference type="PANTHER" id="PTHR43147:SF5">
    <property type="entry name" value="OXIDOREDUCTASE"/>
    <property type="match status" value="1"/>
</dbReference>
<evidence type="ECO:0000313" key="3">
    <source>
        <dbReference type="EMBL" id="KAG2427620.1"/>
    </source>
</evidence>
<dbReference type="PANTHER" id="PTHR43147">
    <property type="entry name" value="PROTEIN TAS"/>
    <property type="match status" value="1"/>
</dbReference>
<evidence type="ECO:0000313" key="4">
    <source>
        <dbReference type="Proteomes" id="UP000650467"/>
    </source>
</evidence>
<dbReference type="CDD" id="cd19101">
    <property type="entry name" value="AKR_unchar"/>
    <property type="match status" value="1"/>
</dbReference>
<accession>A0A835SVN1</accession>
<dbReference type="AlphaFoldDB" id="A0A835SVN1"/>
<protein>
    <recommendedName>
        <fullName evidence="2">NADP-dependent oxidoreductase domain-containing protein</fullName>
    </recommendedName>
</protein>
<dbReference type="Gene3D" id="3.20.20.100">
    <property type="entry name" value="NADP-dependent oxidoreductase domain"/>
    <property type="match status" value="1"/>
</dbReference>
<dbReference type="InterPro" id="IPR023210">
    <property type="entry name" value="NADP_OxRdtase_dom"/>
</dbReference>
<proteinExistence type="predicted"/>
<feature type="region of interest" description="Disordered" evidence="1">
    <location>
        <begin position="52"/>
        <end position="117"/>
    </location>
</feature>
<dbReference type="EMBL" id="JAEHOC010000039">
    <property type="protein sequence ID" value="KAG2427620.1"/>
    <property type="molecule type" value="Genomic_DNA"/>
</dbReference>
<evidence type="ECO:0000256" key="1">
    <source>
        <dbReference type="SAM" id="MobiDB-lite"/>
    </source>
</evidence>
<dbReference type="SUPFAM" id="SSF51430">
    <property type="entry name" value="NAD(P)-linked oxidoreductase"/>
    <property type="match status" value="1"/>
</dbReference>
<reference evidence="3" key="1">
    <citation type="journal article" date="2020" name="bioRxiv">
        <title>Comparative genomics of Chlamydomonas.</title>
        <authorList>
            <person name="Craig R.J."/>
            <person name="Hasan A.R."/>
            <person name="Ness R.W."/>
            <person name="Keightley P.D."/>
        </authorList>
    </citation>
    <scope>NUCLEOTIDE SEQUENCE</scope>
    <source>
        <strain evidence="3">SAG 7.73</strain>
    </source>
</reference>
<comment type="caution">
    <text evidence="3">The sequence shown here is derived from an EMBL/GenBank/DDBJ whole genome shotgun (WGS) entry which is preliminary data.</text>
</comment>
<evidence type="ECO:0000259" key="2">
    <source>
        <dbReference type="Pfam" id="PF00248"/>
    </source>
</evidence>
<dbReference type="Pfam" id="PF00248">
    <property type="entry name" value="Aldo_ket_red"/>
    <property type="match status" value="1"/>
</dbReference>
<sequence>MSPSATAARGWLGSQPVPVPTGPRPQCARSSGIPSPSRRAVALSLGAAAAALPLLPARPSRADDRNGSSSRPPPSDAGSSRFGAQATSPAGQLERDPGAEGGEQPPPKPRRERRAVAPVPTVALAPGLRVSKIIRGTWQLSGRHAGDQYTDRTRGGEAVADLAAFARGGITTLDTADNYGPAEALIGQYLRLHPWNSPATTIATKLSYINEEQMAGVSRTLVEYAVRSCLVRTGRQRVDLVQLQWADPARYRKWLDVLKWLAELREQGMIGHIGLCNFDVPSLAKAMDARVGVVSNQVQYSLIDRRPALYMQQAAQSYGVKLIAYGTLAGGLIADKYYGVAAGKVRLDTASKQKYGALLHQVGTPPGGLAGGAAAAGGGSWGFMQEVLEATRAVGERHGGVSSSAVALAWVLQQPQVAAAVVGARNALHVRDMQAACALRLGDEDMLDLDAVWEGAPNPPTTDIYVWERGGAWAV</sequence>
<feature type="region of interest" description="Disordered" evidence="1">
    <location>
        <begin position="1"/>
        <end position="39"/>
    </location>
</feature>
<dbReference type="OrthoDB" id="48988at2759"/>
<keyword evidence="4" id="KW-1185">Reference proteome</keyword>
<name>A0A835SVN1_CHLIN</name>
<dbReference type="Proteomes" id="UP000650467">
    <property type="component" value="Unassembled WGS sequence"/>
</dbReference>
<organism evidence="3 4">
    <name type="scientific">Chlamydomonas incerta</name>
    <dbReference type="NCBI Taxonomy" id="51695"/>
    <lineage>
        <taxon>Eukaryota</taxon>
        <taxon>Viridiplantae</taxon>
        <taxon>Chlorophyta</taxon>
        <taxon>core chlorophytes</taxon>
        <taxon>Chlorophyceae</taxon>
        <taxon>CS clade</taxon>
        <taxon>Chlamydomonadales</taxon>
        <taxon>Chlamydomonadaceae</taxon>
        <taxon>Chlamydomonas</taxon>
    </lineage>
</organism>
<feature type="domain" description="NADP-dependent oxidoreductase" evidence="2">
    <location>
        <begin position="132"/>
        <end position="454"/>
    </location>
</feature>